<feature type="signal peptide" evidence="3">
    <location>
        <begin position="1"/>
        <end position="21"/>
    </location>
</feature>
<dbReference type="InterPro" id="IPR019826">
    <property type="entry name" value="Carboxylesterase_B_AS"/>
</dbReference>
<dbReference type="EMBL" id="JAWCUI010000099">
    <property type="protein sequence ID" value="KAL1888136.1"/>
    <property type="molecule type" value="Genomic_DNA"/>
</dbReference>
<dbReference type="PANTHER" id="PTHR11559">
    <property type="entry name" value="CARBOXYLESTERASE"/>
    <property type="match status" value="1"/>
</dbReference>
<evidence type="ECO:0000256" key="3">
    <source>
        <dbReference type="RuleBase" id="RU361235"/>
    </source>
</evidence>
<evidence type="ECO:0000256" key="2">
    <source>
        <dbReference type="ARBA" id="ARBA00022801"/>
    </source>
</evidence>
<organism evidence="5 6">
    <name type="scientific">Sporothrix stenoceras</name>
    <dbReference type="NCBI Taxonomy" id="5173"/>
    <lineage>
        <taxon>Eukaryota</taxon>
        <taxon>Fungi</taxon>
        <taxon>Dikarya</taxon>
        <taxon>Ascomycota</taxon>
        <taxon>Pezizomycotina</taxon>
        <taxon>Sordariomycetes</taxon>
        <taxon>Sordariomycetidae</taxon>
        <taxon>Ophiostomatales</taxon>
        <taxon>Ophiostomataceae</taxon>
        <taxon>Sporothrix</taxon>
    </lineage>
</organism>
<feature type="domain" description="Carboxylesterase type B" evidence="4">
    <location>
        <begin position="49"/>
        <end position="482"/>
    </location>
</feature>
<keyword evidence="6" id="KW-1185">Reference proteome</keyword>
<comment type="similarity">
    <text evidence="1 3">Belongs to the type-B carboxylesterase/lipase family.</text>
</comment>
<dbReference type="InterPro" id="IPR029058">
    <property type="entry name" value="AB_hydrolase_fold"/>
</dbReference>
<dbReference type="InterPro" id="IPR050309">
    <property type="entry name" value="Type-B_Carboxylest/Lipase"/>
</dbReference>
<keyword evidence="2 3" id="KW-0378">Hydrolase</keyword>
<dbReference type="Proteomes" id="UP001583186">
    <property type="component" value="Unassembled WGS sequence"/>
</dbReference>
<comment type="caution">
    <text evidence="5">The sequence shown here is derived from an EMBL/GenBank/DDBJ whole genome shotgun (WGS) entry which is preliminary data.</text>
</comment>
<gene>
    <name evidence="5" type="ORF">Sste5346_009746</name>
</gene>
<dbReference type="InterPro" id="IPR019819">
    <property type="entry name" value="Carboxylesterase_B_CS"/>
</dbReference>
<sequence>MARLLYSTALALAGLVSLACAVPATSPDTGFLGLPSFPTPPSQGSDPLTVNLGYGVYQGTHNATTNLNVWKGIGYAAPPVGSLRWQLPHVPKTNKTVVVADTYGPTCPVAPPSVPGTPFSPGDEDCLYLNVFAPSIISTTAKKPAAKLPVLVYIHGGGYGGGDNRYDMTGFINDNNNEFVVVAIQYRLGAFGWLSSADVHKNGVVNAGLLDQVQALLWVQNYIGLFGGDPNRVTISGESAGAGSVMYHAIGYGGNTPVTLFRNGIAASPYLVPQYNYDAAVPTQRYHDFATAAGCGTAKDIFACLVAADTWALQYASSNVSVEQTAFATWAFVPVTDGVYVCQRPSVQLATGPTNGVHLLVGNNADEGALFVPGGLSTQDALVSWIHSSFPGLSDTNVTALLAAYKPTPGYNASNGLLFETNGISPPTANDISQAGAGTQQLAYNIYAESTFVCPAYWLTGAFTPASGNKKSAFQYQYSVPFAFHTSDMAAYFGPATANQGPDFVVAFRQIWGGLVVRDDPSIVSTPSVTLSSPLPAFAFPSWTPTSHRLVVLNETGGVPVEVPEFWGGVSLQYNDPGLQNHFTIANATSWEGGREARCNFWKSVAPFLPQ</sequence>
<name>A0ABR3YIN4_9PEZI</name>
<dbReference type="PROSITE" id="PS00122">
    <property type="entry name" value="CARBOXYLESTERASE_B_1"/>
    <property type="match status" value="1"/>
</dbReference>
<dbReference type="Gene3D" id="3.40.50.1820">
    <property type="entry name" value="alpha/beta hydrolase"/>
    <property type="match status" value="1"/>
</dbReference>
<dbReference type="InterPro" id="IPR002018">
    <property type="entry name" value="CarbesteraseB"/>
</dbReference>
<dbReference type="SUPFAM" id="SSF53474">
    <property type="entry name" value="alpha/beta-Hydrolases"/>
    <property type="match status" value="1"/>
</dbReference>
<accession>A0ABR3YIN4</accession>
<dbReference type="Pfam" id="PF00135">
    <property type="entry name" value="COesterase"/>
    <property type="match status" value="1"/>
</dbReference>
<feature type="chain" id="PRO_5044972910" description="Carboxylic ester hydrolase" evidence="3">
    <location>
        <begin position="22"/>
        <end position="611"/>
    </location>
</feature>
<evidence type="ECO:0000313" key="6">
    <source>
        <dbReference type="Proteomes" id="UP001583186"/>
    </source>
</evidence>
<evidence type="ECO:0000259" key="4">
    <source>
        <dbReference type="Pfam" id="PF00135"/>
    </source>
</evidence>
<evidence type="ECO:0000256" key="1">
    <source>
        <dbReference type="ARBA" id="ARBA00005964"/>
    </source>
</evidence>
<dbReference type="PROSITE" id="PS00941">
    <property type="entry name" value="CARBOXYLESTERASE_B_2"/>
    <property type="match status" value="1"/>
</dbReference>
<protein>
    <recommendedName>
        <fullName evidence="3">Carboxylic ester hydrolase</fullName>
        <ecNumber evidence="3">3.1.1.-</ecNumber>
    </recommendedName>
</protein>
<keyword evidence="3" id="KW-0732">Signal</keyword>
<evidence type="ECO:0000313" key="5">
    <source>
        <dbReference type="EMBL" id="KAL1888136.1"/>
    </source>
</evidence>
<reference evidence="5 6" key="1">
    <citation type="journal article" date="2024" name="IMA Fungus">
        <title>IMA Genome - F19 : A genome assembly and annotation guide to empower mycologists, including annotated draft genome sequences of Ceratocystis pirilliformis, Diaporthe australafricana, Fusarium ophioides, Paecilomyces lecythidis, and Sporothrix stenoceras.</title>
        <authorList>
            <person name="Aylward J."/>
            <person name="Wilson A.M."/>
            <person name="Visagie C.M."/>
            <person name="Spraker J."/>
            <person name="Barnes I."/>
            <person name="Buitendag C."/>
            <person name="Ceriani C."/>
            <person name="Del Mar Angel L."/>
            <person name="du Plessis D."/>
            <person name="Fuchs T."/>
            <person name="Gasser K."/>
            <person name="Kramer D."/>
            <person name="Li W."/>
            <person name="Munsamy K."/>
            <person name="Piso A."/>
            <person name="Price J.L."/>
            <person name="Sonnekus B."/>
            <person name="Thomas C."/>
            <person name="van der Nest A."/>
            <person name="van Dijk A."/>
            <person name="van Heerden A."/>
            <person name="van Vuuren N."/>
            <person name="Yilmaz N."/>
            <person name="Duong T.A."/>
            <person name="van der Merwe N.A."/>
            <person name="Wingfield M.J."/>
            <person name="Wingfield B.D."/>
        </authorList>
    </citation>
    <scope>NUCLEOTIDE SEQUENCE [LARGE SCALE GENOMIC DNA]</scope>
    <source>
        <strain evidence="5 6">CMW 5346</strain>
    </source>
</reference>
<dbReference type="PROSITE" id="PS51257">
    <property type="entry name" value="PROKAR_LIPOPROTEIN"/>
    <property type="match status" value="1"/>
</dbReference>
<proteinExistence type="inferred from homology"/>
<dbReference type="EC" id="3.1.1.-" evidence="3"/>